<dbReference type="HAMAP" id="MF_01937">
    <property type="entry name" value="MenA_1"/>
    <property type="match status" value="1"/>
</dbReference>
<evidence type="ECO:0000256" key="7">
    <source>
        <dbReference type="ARBA" id="ARBA00023136"/>
    </source>
</evidence>
<keyword evidence="3 8" id="KW-1003">Cell membrane</keyword>
<comment type="subcellular location">
    <subcellularLocation>
        <location evidence="8">Cell membrane</location>
        <topology evidence="8">Multi-pass membrane protein</topology>
    </subcellularLocation>
    <subcellularLocation>
        <location evidence="1">Membrane</location>
        <topology evidence="1">Multi-pass membrane protein</topology>
    </subcellularLocation>
</comment>
<dbReference type="InterPro" id="IPR004657">
    <property type="entry name" value="MenA"/>
</dbReference>
<dbReference type="InterPro" id="IPR000537">
    <property type="entry name" value="UbiA_prenyltransferase"/>
</dbReference>
<feature type="transmembrane region" description="Helical" evidence="8">
    <location>
        <begin position="40"/>
        <end position="59"/>
    </location>
</feature>
<evidence type="ECO:0000256" key="1">
    <source>
        <dbReference type="ARBA" id="ARBA00004141"/>
    </source>
</evidence>
<dbReference type="PANTHER" id="PTHR13929">
    <property type="entry name" value="1,4-DIHYDROXY-2-NAPHTHOATE OCTAPRENYLTRANSFERASE"/>
    <property type="match status" value="1"/>
</dbReference>
<evidence type="ECO:0000256" key="3">
    <source>
        <dbReference type="ARBA" id="ARBA00022475"/>
    </source>
</evidence>
<dbReference type="RefSeq" id="WP_161928062.1">
    <property type="nucleotide sequence ID" value="NZ_BJOU01000005.1"/>
</dbReference>
<dbReference type="Pfam" id="PF01040">
    <property type="entry name" value="UbiA"/>
    <property type="match status" value="1"/>
</dbReference>
<dbReference type="Proteomes" id="UP000444980">
    <property type="component" value="Unassembled WGS sequence"/>
</dbReference>
<reference evidence="11" key="1">
    <citation type="submission" date="2019-06" db="EMBL/GenBank/DDBJ databases">
        <title>Gordonia isolated from sludge of a wastewater treatment plant.</title>
        <authorList>
            <person name="Tamura T."/>
            <person name="Aoyama K."/>
            <person name="Kang Y."/>
            <person name="Saito S."/>
            <person name="Akiyama N."/>
            <person name="Yazawa K."/>
            <person name="Gonoi T."/>
            <person name="Mikami Y."/>
        </authorList>
    </citation>
    <scope>NUCLEOTIDE SEQUENCE [LARGE SCALE GENOMIC DNA]</scope>
    <source>
        <strain evidence="11">NBRC 107697</strain>
    </source>
</reference>
<feature type="transmembrane region" description="Helical" evidence="8">
    <location>
        <begin position="145"/>
        <end position="163"/>
    </location>
</feature>
<organism evidence="10 11">
    <name type="scientific">Gordonia crocea</name>
    <dbReference type="NCBI Taxonomy" id="589162"/>
    <lineage>
        <taxon>Bacteria</taxon>
        <taxon>Bacillati</taxon>
        <taxon>Actinomycetota</taxon>
        <taxon>Actinomycetes</taxon>
        <taxon>Mycobacteriales</taxon>
        <taxon>Gordoniaceae</taxon>
        <taxon>Gordonia</taxon>
    </lineage>
</organism>
<dbReference type="GO" id="GO:0005886">
    <property type="term" value="C:plasma membrane"/>
    <property type="evidence" value="ECO:0007669"/>
    <property type="project" value="UniProtKB-SubCell"/>
</dbReference>
<feature type="transmembrane region" description="Helical" evidence="8">
    <location>
        <begin position="169"/>
        <end position="187"/>
    </location>
</feature>
<dbReference type="InterPro" id="IPR026046">
    <property type="entry name" value="UBIAD1"/>
</dbReference>
<keyword evidence="4 8" id="KW-0808">Transferase</keyword>
<feature type="transmembrane region" description="Helical" evidence="8">
    <location>
        <begin position="88"/>
        <end position="108"/>
    </location>
</feature>
<evidence type="ECO:0000256" key="4">
    <source>
        <dbReference type="ARBA" id="ARBA00022679"/>
    </source>
</evidence>
<dbReference type="PIRSF" id="PIRSF005355">
    <property type="entry name" value="UBIAD1"/>
    <property type="match status" value="1"/>
</dbReference>
<dbReference type="CDD" id="cd13962">
    <property type="entry name" value="PT_UbiA_UBIAD1"/>
    <property type="match status" value="1"/>
</dbReference>
<feature type="transmembrane region" description="Helical" evidence="8">
    <location>
        <begin position="216"/>
        <end position="234"/>
    </location>
</feature>
<keyword evidence="6 8" id="KW-1133">Transmembrane helix</keyword>
<keyword evidence="11" id="KW-1185">Reference proteome</keyword>
<comment type="caution">
    <text evidence="10">The sequence shown here is derived from an EMBL/GenBank/DDBJ whole genome shotgun (WGS) entry which is preliminary data.</text>
</comment>
<dbReference type="UniPathway" id="UPA00079">
    <property type="reaction ID" value="UER00168"/>
</dbReference>
<dbReference type="GO" id="GO:0046428">
    <property type="term" value="F:1,4-dihydroxy-2-naphthoate polyprenyltransferase activity"/>
    <property type="evidence" value="ECO:0007669"/>
    <property type="project" value="UniProtKB-UniRule"/>
</dbReference>
<evidence type="ECO:0000256" key="5">
    <source>
        <dbReference type="ARBA" id="ARBA00022692"/>
    </source>
</evidence>
<comment type="function">
    <text evidence="8">Conversion of 1,4-dihydroxy-2-naphthoate (DHNA) to demethylmenaquinone (DMK).</text>
</comment>
<dbReference type="PANTHER" id="PTHR13929:SF0">
    <property type="entry name" value="UBIA PRENYLTRANSFERASE DOMAIN-CONTAINING PROTEIN 1"/>
    <property type="match status" value="1"/>
</dbReference>
<feature type="transmembrane region" description="Helical" evidence="8">
    <location>
        <begin position="114"/>
        <end position="133"/>
    </location>
</feature>
<dbReference type="InterPro" id="IPR044878">
    <property type="entry name" value="UbiA_sf"/>
</dbReference>
<feature type="transmembrane region" description="Helical" evidence="8">
    <location>
        <begin position="278"/>
        <end position="296"/>
    </location>
</feature>
<keyword evidence="2 8" id="KW-0474">Menaquinone biosynthesis</keyword>
<dbReference type="OrthoDB" id="9767568at2"/>
<gene>
    <name evidence="8 10" type="primary">menA</name>
    <name evidence="10" type="ORF">nbrc107697_26770</name>
</gene>
<comment type="pathway">
    <text evidence="8">Quinol/quinone metabolism; menaquinone biosynthesis; menaquinol from 1,4-dihydroxy-2-naphthoate: step 1/2.</text>
</comment>
<protein>
    <recommendedName>
        <fullName evidence="8 9">1,4-dihydroxy-2-naphthoate octaprenyltransferase</fullName>
        <shortName evidence="8">DHNA-octaprenyltransferase</shortName>
        <ecNumber evidence="8 9">2.5.1.74</ecNumber>
    </recommendedName>
</protein>
<feature type="transmembrane region" description="Helical" evidence="8">
    <location>
        <begin position="240"/>
        <end position="257"/>
    </location>
</feature>
<evidence type="ECO:0000256" key="8">
    <source>
        <dbReference type="HAMAP-Rule" id="MF_01937"/>
    </source>
</evidence>
<accession>A0A7I9UZP0</accession>
<dbReference type="Gene3D" id="1.10.357.140">
    <property type="entry name" value="UbiA prenyltransferase"/>
    <property type="match status" value="1"/>
</dbReference>
<dbReference type="NCBIfam" id="NF004751">
    <property type="entry name" value="PRK06080.1-3"/>
    <property type="match status" value="1"/>
</dbReference>
<evidence type="ECO:0000256" key="6">
    <source>
        <dbReference type="ARBA" id="ARBA00022989"/>
    </source>
</evidence>
<keyword evidence="5 8" id="KW-0812">Transmembrane</keyword>
<dbReference type="GO" id="GO:0042371">
    <property type="term" value="P:vitamin K biosynthetic process"/>
    <property type="evidence" value="ECO:0007669"/>
    <property type="project" value="TreeGrafter"/>
</dbReference>
<evidence type="ECO:0000256" key="9">
    <source>
        <dbReference type="NCBIfam" id="TIGR00751"/>
    </source>
</evidence>
<dbReference type="AlphaFoldDB" id="A0A7I9UZP0"/>
<keyword evidence="7 8" id="KW-0472">Membrane</keyword>
<sequence length="305" mass="31604">MATIAQWINGARPRTLPTALAPVIAGFAAAQHVNESPSWTRTLGAFAVAIALVIGVNFANDYSDGIRGTDADRVGPQRLVGSGAASPGAVRTAALICFAIAAAVGIWLSLATHWWLILVGAVCIVAAWFYTGGSRPYGYAGFGEVAVFVFFGLVAVCGTQLVVGGKIDLFGVLIAVAIGSFSAAVLVTNNLRDIDTDAATGKRTLAVILGDYSTRYLYAFLMTLPFVITVILAFHHPWTLAGLAVAPLANAAGRTVVGSKNQAGAQGPDLIRVLGQTGLIMAGWAVIIAAAFTWGIDGIPHGHLF</sequence>
<dbReference type="EC" id="2.5.1.74" evidence="8 9"/>
<dbReference type="EMBL" id="BJOU01000005">
    <property type="protein sequence ID" value="GED98638.1"/>
    <property type="molecule type" value="Genomic_DNA"/>
</dbReference>
<proteinExistence type="inferred from homology"/>
<evidence type="ECO:0000313" key="11">
    <source>
        <dbReference type="Proteomes" id="UP000444980"/>
    </source>
</evidence>
<evidence type="ECO:0000256" key="2">
    <source>
        <dbReference type="ARBA" id="ARBA00022428"/>
    </source>
</evidence>
<comment type="similarity">
    <text evidence="8">Belongs to the MenA family. Type 1 subfamily.</text>
</comment>
<dbReference type="NCBIfam" id="TIGR00751">
    <property type="entry name" value="menA"/>
    <property type="match status" value="1"/>
</dbReference>
<dbReference type="GO" id="GO:0009234">
    <property type="term" value="P:menaquinone biosynthetic process"/>
    <property type="evidence" value="ECO:0007669"/>
    <property type="project" value="UniProtKB-UniRule"/>
</dbReference>
<comment type="catalytic activity">
    <reaction evidence="8">
        <text>an all-trans-polyprenyl diphosphate + 1,4-dihydroxy-2-naphthoate + H(+) = a 2-demethylmenaquinol + CO2 + diphosphate</text>
        <dbReference type="Rhea" id="RHEA:26478"/>
        <dbReference type="Rhea" id="RHEA-COMP:9563"/>
        <dbReference type="Rhea" id="RHEA-COMP:9564"/>
        <dbReference type="ChEBI" id="CHEBI:11173"/>
        <dbReference type="ChEBI" id="CHEBI:15378"/>
        <dbReference type="ChEBI" id="CHEBI:16526"/>
        <dbReference type="ChEBI" id="CHEBI:33019"/>
        <dbReference type="ChEBI" id="CHEBI:55437"/>
        <dbReference type="ChEBI" id="CHEBI:58914"/>
        <dbReference type="EC" id="2.5.1.74"/>
    </reaction>
</comment>
<name>A0A7I9UZP0_9ACTN</name>
<evidence type="ECO:0000313" key="10">
    <source>
        <dbReference type="EMBL" id="GED98638.1"/>
    </source>
</evidence>